<keyword evidence="1" id="KW-1133">Transmembrane helix</keyword>
<gene>
    <name evidence="2" type="ORF">A3F23_00780</name>
</gene>
<evidence type="ECO:0000256" key="1">
    <source>
        <dbReference type="SAM" id="Phobius"/>
    </source>
</evidence>
<name>A0A1F5WPF8_9BACT</name>
<keyword evidence="1" id="KW-0812">Transmembrane</keyword>
<dbReference type="Proteomes" id="UP000177723">
    <property type="component" value="Unassembled WGS sequence"/>
</dbReference>
<organism evidence="2 3">
    <name type="scientific">Candidatus Giovannonibacteria bacterium RIFCSPHIGHO2_12_FULL_43_15</name>
    <dbReference type="NCBI Taxonomy" id="1798341"/>
    <lineage>
        <taxon>Bacteria</taxon>
        <taxon>Candidatus Giovannoniibacteriota</taxon>
    </lineage>
</organism>
<feature type="transmembrane region" description="Helical" evidence="1">
    <location>
        <begin position="29"/>
        <end position="48"/>
    </location>
</feature>
<dbReference type="AlphaFoldDB" id="A0A1F5WPF8"/>
<keyword evidence="1" id="KW-0472">Membrane</keyword>
<accession>A0A1F5WPF8</accession>
<sequence>MTIGQLFGIFGASIVLVFFAKFFVGGEIFVWMFLFFFGSLYILHSAHVNSLISAASGATGKVYKAGKVFLMSVLVAIILVGFIQNLTGLAIGGTGEDKLTTLLYVALLGIFAMWQAGWTKGESGKVWVRRLFVLTLIYALFSAIFPSTQKAIGRFLADSNWLAESYGERKFVKEMKAAGKELKEDLLGEKDKTGGSPKTVTGPRLLPDGTVVPGERIHLSPGEEKMFSFQKSGVRFLGKGARVRIISASDAPTLVDMATGHKTTSTIIDVDEMTRQSPPWITCSDKCALRFIPETAVTLEARLLD</sequence>
<reference evidence="2 3" key="1">
    <citation type="journal article" date="2016" name="Nat. Commun.">
        <title>Thousands of microbial genomes shed light on interconnected biogeochemical processes in an aquifer system.</title>
        <authorList>
            <person name="Anantharaman K."/>
            <person name="Brown C.T."/>
            <person name="Hug L.A."/>
            <person name="Sharon I."/>
            <person name="Castelle C.J."/>
            <person name="Probst A.J."/>
            <person name="Thomas B.C."/>
            <person name="Singh A."/>
            <person name="Wilkins M.J."/>
            <person name="Karaoz U."/>
            <person name="Brodie E.L."/>
            <person name="Williams K.H."/>
            <person name="Hubbard S.S."/>
            <person name="Banfield J.F."/>
        </authorList>
    </citation>
    <scope>NUCLEOTIDE SEQUENCE [LARGE SCALE GENOMIC DNA]</scope>
</reference>
<protein>
    <submittedName>
        <fullName evidence="2">Uncharacterized protein</fullName>
    </submittedName>
</protein>
<feature type="transmembrane region" description="Helical" evidence="1">
    <location>
        <begin position="6"/>
        <end position="24"/>
    </location>
</feature>
<feature type="transmembrane region" description="Helical" evidence="1">
    <location>
        <begin position="127"/>
        <end position="145"/>
    </location>
</feature>
<dbReference type="EMBL" id="MFHT01000017">
    <property type="protein sequence ID" value="OGF77494.1"/>
    <property type="molecule type" value="Genomic_DNA"/>
</dbReference>
<evidence type="ECO:0000313" key="3">
    <source>
        <dbReference type="Proteomes" id="UP000177723"/>
    </source>
</evidence>
<feature type="transmembrane region" description="Helical" evidence="1">
    <location>
        <begin position="99"/>
        <end position="115"/>
    </location>
</feature>
<feature type="transmembrane region" description="Helical" evidence="1">
    <location>
        <begin position="68"/>
        <end position="87"/>
    </location>
</feature>
<proteinExistence type="predicted"/>
<evidence type="ECO:0000313" key="2">
    <source>
        <dbReference type="EMBL" id="OGF77494.1"/>
    </source>
</evidence>
<comment type="caution">
    <text evidence="2">The sequence shown here is derived from an EMBL/GenBank/DDBJ whole genome shotgun (WGS) entry which is preliminary data.</text>
</comment>